<organism evidence="3">
    <name type="scientific">Iridovirus Liz-CrIV</name>
    <dbReference type="NCBI Taxonomy" id="2594309"/>
    <lineage>
        <taxon>Viruses</taxon>
        <taxon>Varidnaviria</taxon>
        <taxon>Bamfordvirae</taxon>
        <taxon>Nucleocytoviricota</taxon>
        <taxon>Megaviricetes</taxon>
        <taxon>Pimascovirales</taxon>
        <taxon>Pimascovirales incertae sedis</taxon>
        <taxon>Iridoviridae</taxon>
    </lineage>
</organism>
<dbReference type="Pfam" id="PF04947">
    <property type="entry name" value="Pox_VLTF3"/>
    <property type="match status" value="1"/>
</dbReference>
<protein>
    <recommendedName>
        <fullName evidence="2">Viral late gene transcription factor 3 zinc ribbon domain-containing protein</fullName>
    </recommendedName>
</protein>
<feature type="domain" description="Viral late gene transcription factor 3 zinc ribbon" evidence="2">
    <location>
        <begin position="150"/>
        <end position="180"/>
    </location>
</feature>
<proteinExistence type="predicted"/>
<name>A0A5B8RI77_9VIRU</name>
<dbReference type="InterPro" id="IPR007031">
    <property type="entry name" value="Poxvirus_VLTF3"/>
</dbReference>
<keyword evidence="1" id="KW-0804">Transcription</keyword>
<evidence type="ECO:0000256" key="1">
    <source>
        <dbReference type="ARBA" id="ARBA00023163"/>
    </source>
</evidence>
<dbReference type="GO" id="GO:0046782">
    <property type="term" value="P:regulation of viral transcription"/>
    <property type="evidence" value="ECO:0007669"/>
    <property type="project" value="InterPro"/>
</dbReference>
<accession>A0A5B8RI77</accession>
<evidence type="ECO:0000313" key="3">
    <source>
        <dbReference type="EMBL" id="QEA08296.1"/>
    </source>
</evidence>
<evidence type="ECO:0000259" key="2">
    <source>
        <dbReference type="Pfam" id="PF08792"/>
    </source>
</evidence>
<sequence>MINEDIDILSLDNKIKLHFESEVQKYKRYNERLLCIENILKIENLRPKILLDLLMDKKYLEKKLVNLSNLDLYSIETSDIIHRYLTIINTPLNIEVALTSQKPTEINNLVLKRRETVQEFIKVAKSYLTEPLLKSLQLIGNFGKEDLLNSIPVVCTCGNDKDFYKDDDIYICQLCNAETVKLLNSSSVNDGGRINVCNKYTYDRKVHFKDCINQYQGKQNTNINPRIYDELEEQLVNHQIIEPANKKDKYGNPISQSKRFKIVTRAHILFFLKELGYTKHYEDTILIHYTLTGKRPDNIEHLEEKLMADFDKLTEQYDLLFKDIERKNFINTQYVLFQLLRKHGYNCNKDDFAVLKTTERKACHDDICKTLFDALGWKYMFVM</sequence>
<dbReference type="EMBL" id="MN081869">
    <property type="protein sequence ID" value="QEA08296.1"/>
    <property type="molecule type" value="Genomic_DNA"/>
</dbReference>
<dbReference type="Pfam" id="PF08792">
    <property type="entry name" value="A2L_zn_ribbon"/>
    <property type="match status" value="1"/>
</dbReference>
<reference evidence="3" key="1">
    <citation type="journal article" date="2019" name="Viruses">
        <title>Detection and Characterization of Invertebrate Iridoviruses Found in Reptiles and Prey Insects in Europe over the Past Two Decades.</title>
        <authorList>
            <person name="Papp T."/>
            <person name="Marschang R.E."/>
        </authorList>
    </citation>
    <scope>NUCLEOTIDE SEQUENCE</scope>
    <source>
        <strain evidence="3">Liz-CrIV</strain>
    </source>
</reference>
<dbReference type="InterPro" id="IPR014900">
    <property type="entry name" value="VLTF-3_Zn_ribbon"/>
</dbReference>